<gene>
    <name evidence="3" type="primary">rsmD</name>
    <name evidence="3" type="ORF">GCM10022271_22690</name>
</gene>
<dbReference type="InterPro" id="IPR004398">
    <property type="entry name" value="RNA_MeTrfase_RsmD"/>
</dbReference>
<dbReference type="CDD" id="cd02440">
    <property type="entry name" value="AdoMet_MTases"/>
    <property type="match status" value="1"/>
</dbReference>
<accession>A0ABP7HEA2</accession>
<name>A0ABP7HEA2_9FLAO</name>
<protein>
    <submittedName>
        <fullName evidence="3">16S rRNA (Guanine(966)-N(2))-methyltransferase RsmD</fullName>
    </submittedName>
</protein>
<dbReference type="PIRSF" id="PIRSF004553">
    <property type="entry name" value="CHP00095"/>
    <property type="match status" value="1"/>
</dbReference>
<dbReference type="Proteomes" id="UP001501456">
    <property type="component" value="Unassembled WGS sequence"/>
</dbReference>
<dbReference type="InterPro" id="IPR029063">
    <property type="entry name" value="SAM-dependent_MTases_sf"/>
</dbReference>
<proteinExistence type="predicted"/>
<keyword evidence="4" id="KW-1185">Reference proteome</keyword>
<dbReference type="PROSITE" id="PS00092">
    <property type="entry name" value="N6_MTASE"/>
    <property type="match status" value="1"/>
</dbReference>
<dbReference type="EMBL" id="BAABBI010000003">
    <property type="protein sequence ID" value="GAA3789747.1"/>
    <property type="molecule type" value="Genomic_DNA"/>
</dbReference>
<dbReference type="PANTHER" id="PTHR43542">
    <property type="entry name" value="METHYLTRANSFERASE"/>
    <property type="match status" value="1"/>
</dbReference>
<reference evidence="4" key="1">
    <citation type="journal article" date="2019" name="Int. J. Syst. Evol. Microbiol.">
        <title>The Global Catalogue of Microorganisms (GCM) 10K type strain sequencing project: providing services to taxonomists for standard genome sequencing and annotation.</title>
        <authorList>
            <consortium name="The Broad Institute Genomics Platform"/>
            <consortium name="The Broad Institute Genome Sequencing Center for Infectious Disease"/>
            <person name="Wu L."/>
            <person name="Ma J."/>
        </authorList>
    </citation>
    <scope>NUCLEOTIDE SEQUENCE [LARGE SCALE GENOMIC DNA]</scope>
    <source>
        <strain evidence="4">JCM 17525</strain>
    </source>
</reference>
<evidence type="ECO:0000256" key="1">
    <source>
        <dbReference type="ARBA" id="ARBA00022603"/>
    </source>
</evidence>
<dbReference type="Gene3D" id="3.40.50.150">
    <property type="entry name" value="Vaccinia Virus protein VP39"/>
    <property type="match status" value="1"/>
</dbReference>
<keyword evidence="2" id="KW-0808">Transferase</keyword>
<dbReference type="InterPro" id="IPR002052">
    <property type="entry name" value="DNA_methylase_N6_adenine_CS"/>
</dbReference>
<dbReference type="PANTHER" id="PTHR43542:SF1">
    <property type="entry name" value="METHYLTRANSFERASE"/>
    <property type="match status" value="1"/>
</dbReference>
<evidence type="ECO:0000313" key="4">
    <source>
        <dbReference type="Proteomes" id="UP001501456"/>
    </source>
</evidence>
<sequence length="187" mass="21346">MRIISGEYKGRKITAPKKLPVRPTTDMAKEALFNIINNQYYFDSITVLDLFSGTGNISYEFASRGTQQITCVDQDYGCIKFINETAKSFNMPLQTIKSDVFKFLEKTTQKATIIFADPPYDFSLELFAKIPELVFNNDLLEAQGTLIVEHSKHTDLSSLKNYSYSKSYGGNMFSFFEIEENTTLEEE</sequence>
<evidence type="ECO:0000313" key="3">
    <source>
        <dbReference type="EMBL" id="GAA3789747.1"/>
    </source>
</evidence>
<evidence type="ECO:0000256" key="2">
    <source>
        <dbReference type="ARBA" id="ARBA00022679"/>
    </source>
</evidence>
<comment type="caution">
    <text evidence="3">The sequence shown here is derived from an EMBL/GenBank/DDBJ whole genome shotgun (WGS) entry which is preliminary data.</text>
</comment>
<dbReference type="Pfam" id="PF03602">
    <property type="entry name" value="Cons_hypoth95"/>
    <property type="match status" value="1"/>
</dbReference>
<keyword evidence="1" id="KW-0489">Methyltransferase</keyword>
<dbReference type="SUPFAM" id="SSF53335">
    <property type="entry name" value="S-adenosyl-L-methionine-dependent methyltransferases"/>
    <property type="match status" value="1"/>
</dbReference>
<organism evidence="3 4">
    <name type="scientific">Corallibacter vietnamensis</name>
    <dbReference type="NCBI Taxonomy" id="904130"/>
    <lineage>
        <taxon>Bacteria</taxon>
        <taxon>Pseudomonadati</taxon>
        <taxon>Bacteroidota</taxon>
        <taxon>Flavobacteriia</taxon>
        <taxon>Flavobacteriales</taxon>
        <taxon>Flavobacteriaceae</taxon>
        <taxon>Corallibacter</taxon>
    </lineage>
</organism>
<dbReference type="RefSeq" id="WP_344730690.1">
    <property type="nucleotide sequence ID" value="NZ_BAABBI010000003.1"/>
</dbReference>